<accession>A0A3P7L3A0</accession>
<evidence type="ECO:0000313" key="8">
    <source>
        <dbReference type="Proteomes" id="UP000281553"/>
    </source>
</evidence>
<reference evidence="7 8" key="1">
    <citation type="submission" date="2018-11" db="EMBL/GenBank/DDBJ databases">
        <authorList>
            <consortium name="Pathogen Informatics"/>
        </authorList>
    </citation>
    <scope>NUCLEOTIDE SEQUENCE [LARGE SCALE GENOMIC DNA]</scope>
</reference>
<keyword evidence="8" id="KW-1185">Reference proteome</keyword>
<dbReference type="GO" id="GO:0005452">
    <property type="term" value="F:solute:inorganic anion antiporter activity"/>
    <property type="evidence" value="ECO:0007669"/>
    <property type="project" value="InterPro"/>
</dbReference>
<feature type="transmembrane region" description="Helical" evidence="5">
    <location>
        <begin position="241"/>
        <end position="264"/>
    </location>
</feature>
<evidence type="ECO:0000256" key="3">
    <source>
        <dbReference type="ARBA" id="ARBA00022989"/>
    </source>
</evidence>
<feature type="transmembrane region" description="Helical" evidence="5">
    <location>
        <begin position="115"/>
        <end position="134"/>
    </location>
</feature>
<evidence type="ECO:0000256" key="5">
    <source>
        <dbReference type="SAM" id="Phobius"/>
    </source>
</evidence>
<dbReference type="InterPro" id="IPR011531">
    <property type="entry name" value="HCO3_transpt-like_TM_dom"/>
</dbReference>
<evidence type="ECO:0000256" key="2">
    <source>
        <dbReference type="ARBA" id="ARBA00022692"/>
    </source>
</evidence>
<evidence type="ECO:0000256" key="4">
    <source>
        <dbReference type="ARBA" id="ARBA00023136"/>
    </source>
</evidence>
<dbReference type="GO" id="GO:0051453">
    <property type="term" value="P:regulation of intracellular pH"/>
    <property type="evidence" value="ECO:0007669"/>
    <property type="project" value="TreeGrafter"/>
</dbReference>
<dbReference type="PRINTS" id="PR01231">
    <property type="entry name" value="HCO3TRNSPORT"/>
</dbReference>
<feature type="transmembrane region" description="Helical" evidence="5">
    <location>
        <begin position="215"/>
        <end position="234"/>
    </location>
</feature>
<dbReference type="GO" id="GO:0008510">
    <property type="term" value="F:sodium:bicarbonate symporter activity"/>
    <property type="evidence" value="ECO:0007669"/>
    <property type="project" value="TreeGrafter"/>
</dbReference>
<keyword evidence="2 5" id="KW-0812">Transmembrane</keyword>
<gene>
    <name evidence="7" type="ORF">DILT_LOCUS7656</name>
</gene>
<dbReference type="OrthoDB" id="1735926at2759"/>
<comment type="subcellular location">
    <subcellularLocation>
        <location evidence="1">Membrane</location>
        <topology evidence="1">Multi-pass membrane protein</topology>
    </subcellularLocation>
</comment>
<evidence type="ECO:0000256" key="1">
    <source>
        <dbReference type="ARBA" id="ARBA00004141"/>
    </source>
</evidence>
<dbReference type="AlphaFoldDB" id="A0A3P7L3A0"/>
<dbReference type="PANTHER" id="PTHR11453:SF36">
    <property type="entry name" value="ANION EXCHANGE PROTEIN"/>
    <property type="match status" value="1"/>
</dbReference>
<feature type="domain" description="Bicarbonate transporter-like transmembrane" evidence="6">
    <location>
        <begin position="3"/>
        <end position="317"/>
    </location>
</feature>
<feature type="transmembrane region" description="Helical" evidence="5">
    <location>
        <begin position="155"/>
        <end position="179"/>
    </location>
</feature>
<dbReference type="EMBL" id="UYRU01052352">
    <property type="protein sequence ID" value="VDN11825.1"/>
    <property type="molecule type" value="Genomic_DNA"/>
</dbReference>
<feature type="transmembrane region" description="Helical" evidence="5">
    <location>
        <begin position="284"/>
        <end position="304"/>
    </location>
</feature>
<proteinExistence type="predicted"/>
<keyword evidence="4 5" id="KW-0472">Membrane</keyword>
<dbReference type="Pfam" id="PF00955">
    <property type="entry name" value="HCO3_cotransp"/>
    <property type="match status" value="1"/>
</dbReference>
<evidence type="ECO:0000259" key="6">
    <source>
        <dbReference type="Pfam" id="PF00955"/>
    </source>
</evidence>
<dbReference type="PANTHER" id="PTHR11453">
    <property type="entry name" value="ANION EXCHANGE PROTEIN"/>
    <property type="match status" value="1"/>
</dbReference>
<dbReference type="Proteomes" id="UP000281553">
    <property type="component" value="Unassembled WGS sequence"/>
</dbReference>
<name>A0A3P7L3A0_DIBLA</name>
<evidence type="ECO:0000313" key="7">
    <source>
        <dbReference type="EMBL" id="VDN11825.1"/>
    </source>
</evidence>
<feature type="transmembrane region" description="Helical" evidence="5">
    <location>
        <begin position="27"/>
        <end position="46"/>
    </location>
</feature>
<dbReference type="GO" id="GO:0006820">
    <property type="term" value="P:monoatomic anion transport"/>
    <property type="evidence" value="ECO:0007669"/>
    <property type="project" value="InterPro"/>
</dbReference>
<sequence length="379" mass="43283">MKTQERCKILNGTWNNDACKTFYAPDVFFFCCLLFVSCFFLSYALRSIRTSRFFPTRVRSLIADFAVMIAIIICTLVDYFCGFNTPKLRVPENFEPTLGYGKRTWLIPPFAGNPWWSALFAFGPALLAVILIFMDQQITAVIINRRENKLKKGEGYHLDLLIVAITMATNSLLGIPWFVAATVLSINHVLSLKKVSESAAPGEQPVFLGCREQRVTGFFIFLFIGLSVFMSRVLRLIPMAVLYGVFLLMGITSLNGLQIIQRFLLIFMPGKYQPDYPYLSHVRLWRVHLFTMIQVLCLALLWVIKSIKEISILFPLMHEMHWLDDILPESSCSRKKKKPALPESNSKTTVVRMLSCLPFGSFLFLSMPLSGLIFIPIWN</sequence>
<dbReference type="InterPro" id="IPR003020">
    <property type="entry name" value="HCO3_transpt_euk"/>
</dbReference>
<organism evidence="7 8">
    <name type="scientific">Dibothriocephalus latus</name>
    <name type="common">Fish tapeworm</name>
    <name type="synonym">Diphyllobothrium latum</name>
    <dbReference type="NCBI Taxonomy" id="60516"/>
    <lineage>
        <taxon>Eukaryota</taxon>
        <taxon>Metazoa</taxon>
        <taxon>Spiralia</taxon>
        <taxon>Lophotrochozoa</taxon>
        <taxon>Platyhelminthes</taxon>
        <taxon>Cestoda</taxon>
        <taxon>Eucestoda</taxon>
        <taxon>Diphyllobothriidea</taxon>
        <taxon>Diphyllobothriidae</taxon>
        <taxon>Dibothriocephalus</taxon>
    </lineage>
</organism>
<keyword evidence="3 5" id="KW-1133">Transmembrane helix</keyword>
<dbReference type="GO" id="GO:0005886">
    <property type="term" value="C:plasma membrane"/>
    <property type="evidence" value="ECO:0007669"/>
    <property type="project" value="TreeGrafter"/>
</dbReference>
<feature type="transmembrane region" description="Helical" evidence="5">
    <location>
        <begin position="58"/>
        <end position="80"/>
    </location>
</feature>
<feature type="transmembrane region" description="Helical" evidence="5">
    <location>
        <begin position="356"/>
        <end position="378"/>
    </location>
</feature>
<protein>
    <recommendedName>
        <fullName evidence="6">Bicarbonate transporter-like transmembrane domain-containing protein</fullName>
    </recommendedName>
</protein>